<proteinExistence type="predicted"/>
<name>A0AAV5VPT7_9BILA</name>
<evidence type="ECO:0000313" key="2">
    <source>
        <dbReference type="Proteomes" id="UP001432322"/>
    </source>
</evidence>
<dbReference type="Proteomes" id="UP001432322">
    <property type="component" value="Unassembled WGS sequence"/>
</dbReference>
<sequence>MSNVLKLQRITELISENSLLVSLQIRFESGEFVRIDQIVQVESDGRNGVVVGAEQPHRSTVNSSWLLSKHELLLPNDRLKLSQVVSEHLIVLAVGEFADGCNDAFVHLTGSEERTDARGYGQAAGGNHRRPDHRDRLAEHGSTRIRNETVSVVVQHAVDSVADCRGLLVGV</sequence>
<evidence type="ECO:0000313" key="1">
    <source>
        <dbReference type="EMBL" id="GMT21616.1"/>
    </source>
</evidence>
<accession>A0AAV5VPT7</accession>
<organism evidence="1 2">
    <name type="scientific">Pristionchus fissidentatus</name>
    <dbReference type="NCBI Taxonomy" id="1538716"/>
    <lineage>
        <taxon>Eukaryota</taxon>
        <taxon>Metazoa</taxon>
        <taxon>Ecdysozoa</taxon>
        <taxon>Nematoda</taxon>
        <taxon>Chromadorea</taxon>
        <taxon>Rhabditida</taxon>
        <taxon>Rhabditina</taxon>
        <taxon>Diplogasteromorpha</taxon>
        <taxon>Diplogasteroidea</taxon>
        <taxon>Neodiplogasteridae</taxon>
        <taxon>Pristionchus</taxon>
    </lineage>
</organism>
<feature type="non-terminal residue" evidence="1">
    <location>
        <position position="171"/>
    </location>
</feature>
<reference evidence="1" key="1">
    <citation type="submission" date="2023-10" db="EMBL/GenBank/DDBJ databases">
        <title>Genome assembly of Pristionchus species.</title>
        <authorList>
            <person name="Yoshida K."/>
            <person name="Sommer R.J."/>
        </authorList>
    </citation>
    <scope>NUCLEOTIDE SEQUENCE</scope>
    <source>
        <strain evidence="1">RS5133</strain>
    </source>
</reference>
<comment type="caution">
    <text evidence="1">The sequence shown here is derived from an EMBL/GenBank/DDBJ whole genome shotgun (WGS) entry which is preliminary data.</text>
</comment>
<dbReference type="EMBL" id="BTSY01000004">
    <property type="protein sequence ID" value="GMT21616.1"/>
    <property type="molecule type" value="Genomic_DNA"/>
</dbReference>
<evidence type="ECO:0008006" key="3">
    <source>
        <dbReference type="Google" id="ProtNLM"/>
    </source>
</evidence>
<keyword evidence="2" id="KW-1185">Reference proteome</keyword>
<gene>
    <name evidence="1" type="ORF">PFISCL1PPCAC_12913</name>
</gene>
<protein>
    <recommendedName>
        <fullName evidence="3">Ribosomal protein</fullName>
    </recommendedName>
</protein>
<dbReference type="AlphaFoldDB" id="A0AAV5VPT7"/>